<sequence length="272" mass="30107">MSLVIGKTAIGGLIIVGCVSLYGCAGQHSESAIQEASVDFQKVKEDSNVLRIAPKDVIRAGESLARADRLSSYWGSGSDVVHYAYLSRRYSEIAREHTNQVLNEEQAAKLELERQRLQLALRESKLLSVQQQGKWLEEQIVALATTQTERGLVMTLGDVLFDTGEAELKSSANRVVLKIVQFLQLNPKRVVRIEGYTDSTGGKQENLKLSRDRAQSVADVLMDLGIDDKRIQVEGYGDEYPVDANASERGRAQNRRVEIVFSDEKGQLGAAR</sequence>
<protein>
    <recommendedName>
        <fullName evidence="5">OmpA-like domain-containing protein</fullName>
    </recommendedName>
</protein>
<dbReference type="InterPro" id="IPR006664">
    <property type="entry name" value="OMP_bac"/>
</dbReference>
<dbReference type="AlphaFoldDB" id="A0A1H2AH33"/>
<evidence type="ECO:0000256" key="4">
    <source>
        <dbReference type="SAM" id="Coils"/>
    </source>
</evidence>
<organism evidence="6 7">
    <name type="scientific">Pseudomonas prosekii</name>
    <dbReference type="NCBI Taxonomy" id="1148509"/>
    <lineage>
        <taxon>Bacteria</taxon>
        <taxon>Pseudomonadati</taxon>
        <taxon>Pseudomonadota</taxon>
        <taxon>Gammaproteobacteria</taxon>
        <taxon>Pseudomonadales</taxon>
        <taxon>Pseudomonadaceae</taxon>
        <taxon>Pseudomonas</taxon>
    </lineage>
</organism>
<reference evidence="6 7" key="1">
    <citation type="submission" date="2016-10" db="EMBL/GenBank/DDBJ databases">
        <authorList>
            <person name="de Groot N.N."/>
        </authorList>
    </citation>
    <scope>NUCLEOTIDE SEQUENCE [LARGE SCALE GENOMIC DNA]</scope>
    <source>
        <strain evidence="6 7">LMG 26867</strain>
    </source>
</reference>
<dbReference type="Pfam" id="PF00691">
    <property type="entry name" value="OmpA"/>
    <property type="match status" value="1"/>
</dbReference>
<dbReference type="PRINTS" id="PR01021">
    <property type="entry name" value="OMPADOMAIN"/>
</dbReference>
<evidence type="ECO:0000313" key="7">
    <source>
        <dbReference type="Proteomes" id="UP000198481"/>
    </source>
</evidence>
<accession>A0A1H2AH33</accession>
<dbReference type="InterPro" id="IPR025511">
    <property type="entry name" value="DUF4398"/>
</dbReference>
<evidence type="ECO:0000256" key="2">
    <source>
        <dbReference type="ARBA" id="ARBA00023136"/>
    </source>
</evidence>
<feature type="domain" description="OmpA-like" evidence="5">
    <location>
        <begin position="148"/>
        <end position="265"/>
    </location>
</feature>
<evidence type="ECO:0000259" key="5">
    <source>
        <dbReference type="PROSITE" id="PS51123"/>
    </source>
</evidence>
<dbReference type="PRINTS" id="PR01023">
    <property type="entry name" value="NAFLGMOTY"/>
</dbReference>
<proteinExistence type="predicted"/>
<dbReference type="SUPFAM" id="SSF103088">
    <property type="entry name" value="OmpA-like"/>
    <property type="match status" value="1"/>
</dbReference>
<dbReference type="CDD" id="cd07185">
    <property type="entry name" value="OmpA_C-like"/>
    <property type="match status" value="1"/>
</dbReference>
<dbReference type="InterPro" id="IPR006665">
    <property type="entry name" value="OmpA-like"/>
</dbReference>
<dbReference type="Gene3D" id="3.30.1330.60">
    <property type="entry name" value="OmpA-like domain"/>
    <property type="match status" value="1"/>
</dbReference>
<dbReference type="STRING" id="1148509.SAMN05216222_4461"/>
<evidence type="ECO:0000256" key="3">
    <source>
        <dbReference type="PROSITE-ProRule" id="PRU00473"/>
    </source>
</evidence>
<evidence type="ECO:0000256" key="1">
    <source>
        <dbReference type="ARBA" id="ARBA00004442"/>
    </source>
</evidence>
<dbReference type="RefSeq" id="WP_092279338.1">
    <property type="nucleotide sequence ID" value="NZ_CP196739.1"/>
</dbReference>
<dbReference type="PANTHER" id="PTHR30329:SF20">
    <property type="entry name" value="EXPORTED PROTEIN"/>
    <property type="match status" value="1"/>
</dbReference>
<dbReference type="PROSITE" id="PS51257">
    <property type="entry name" value="PROKAR_LIPOPROTEIN"/>
    <property type="match status" value="1"/>
</dbReference>
<keyword evidence="2 3" id="KW-0472">Membrane</keyword>
<dbReference type="GO" id="GO:0009279">
    <property type="term" value="C:cell outer membrane"/>
    <property type="evidence" value="ECO:0007669"/>
    <property type="project" value="UniProtKB-SubCell"/>
</dbReference>
<evidence type="ECO:0000313" key="6">
    <source>
        <dbReference type="EMBL" id="SDT45234.1"/>
    </source>
</evidence>
<dbReference type="Pfam" id="PF14346">
    <property type="entry name" value="DUF4398"/>
    <property type="match status" value="1"/>
</dbReference>
<dbReference type="EMBL" id="LT629762">
    <property type="protein sequence ID" value="SDT45234.1"/>
    <property type="molecule type" value="Genomic_DNA"/>
</dbReference>
<comment type="subcellular location">
    <subcellularLocation>
        <location evidence="1">Cell outer membrane</location>
    </subcellularLocation>
</comment>
<dbReference type="InterPro" id="IPR050330">
    <property type="entry name" value="Bact_OuterMem_StrucFunc"/>
</dbReference>
<keyword evidence="4" id="KW-0175">Coiled coil</keyword>
<dbReference type="Proteomes" id="UP000198481">
    <property type="component" value="Chromosome I"/>
</dbReference>
<dbReference type="PROSITE" id="PS51123">
    <property type="entry name" value="OMPA_2"/>
    <property type="match status" value="1"/>
</dbReference>
<gene>
    <name evidence="6" type="ORF">SAMN05216222_4461</name>
</gene>
<dbReference type="PANTHER" id="PTHR30329">
    <property type="entry name" value="STATOR ELEMENT OF FLAGELLAR MOTOR COMPLEX"/>
    <property type="match status" value="1"/>
</dbReference>
<dbReference type="InterPro" id="IPR036737">
    <property type="entry name" value="OmpA-like_sf"/>
</dbReference>
<feature type="coiled-coil region" evidence="4">
    <location>
        <begin position="95"/>
        <end position="127"/>
    </location>
</feature>
<name>A0A1H2AH33_9PSED</name>